<accession>I3TFQ0</accession>
<protein>
    <submittedName>
        <fullName evidence="2">Methyltransferase</fullName>
    </submittedName>
</protein>
<reference evidence="2 3" key="1">
    <citation type="journal article" date="2012" name="J. Bacteriol.">
        <title>Complete genome sequence of the hyperthermophilic cellulolytic Crenarchaeon 'Thermogladius cellulolyticus' 1633.</title>
        <authorList>
            <person name="Mardanov A.V."/>
            <person name="Kochetkova T.V."/>
            <person name="Beletsky A.V."/>
            <person name="Bonch-Osmolovskaya E.A."/>
            <person name="Ravin N.V."/>
            <person name="Skryabin K.G."/>
        </authorList>
    </citation>
    <scope>NUCLEOTIDE SEQUENCE [LARGE SCALE GENOMIC DNA]</scope>
    <source>
        <strain evidence="3">DSM 22663 / VKM B-2946 / 1633</strain>
    </source>
</reference>
<dbReference type="InterPro" id="IPR050508">
    <property type="entry name" value="Methyltransf_Superfamily"/>
</dbReference>
<dbReference type="GO" id="GO:0032259">
    <property type="term" value="P:methylation"/>
    <property type="evidence" value="ECO:0007669"/>
    <property type="project" value="UniProtKB-KW"/>
</dbReference>
<feature type="domain" description="Methyltransferase type 11" evidence="1">
    <location>
        <begin position="46"/>
        <end position="131"/>
    </location>
</feature>
<dbReference type="STRING" id="1184251.TCELL_1165"/>
<evidence type="ECO:0000313" key="2">
    <source>
        <dbReference type="EMBL" id="AFK51588.1"/>
    </source>
</evidence>
<evidence type="ECO:0000313" key="3">
    <source>
        <dbReference type="Proteomes" id="UP000005270"/>
    </source>
</evidence>
<sequence>MAVMVVDPFEKFWLEYDNWYDEHPNIYRSELWAVELASRGVPRPWVEIGVGSGRFAAPLGVDVGLDPSERLLELASRRGVKVVKGFAESTPFPDGSFGGVFVIITICFLDEPLKALREARRILKPEGRLVVGFIPRDSPWGTFYSRLKERGHKFYSHARFYSLSELTGMLELSGFETELLVSTLRNPPGSPEVLEPPVLGLAPGASFLVVRARAAR</sequence>
<dbReference type="SUPFAM" id="SSF53335">
    <property type="entry name" value="S-adenosyl-L-methionine-dependent methyltransferases"/>
    <property type="match status" value="1"/>
</dbReference>
<dbReference type="EMBL" id="CP003531">
    <property type="protein sequence ID" value="AFK51588.1"/>
    <property type="molecule type" value="Genomic_DNA"/>
</dbReference>
<dbReference type="InterPro" id="IPR013216">
    <property type="entry name" value="Methyltransf_11"/>
</dbReference>
<dbReference type="PANTHER" id="PTHR42912">
    <property type="entry name" value="METHYLTRANSFERASE"/>
    <property type="match status" value="1"/>
</dbReference>
<dbReference type="CDD" id="cd02440">
    <property type="entry name" value="AdoMet_MTases"/>
    <property type="match status" value="1"/>
</dbReference>
<dbReference type="AlphaFoldDB" id="I3TFQ0"/>
<dbReference type="Pfam" id="PF08241">
    <property type="entry name" value="Methyltransf_11"/>
    <property type="match status" value="1"/>
</dbReference>
<gene>
    <name evidence="2" type="ordered locus">TCELL_1165</name>
</gene>
<dbReference type="InterPro" id="IPR029063">
    <property type="entry name" value="SAM-dependent_MTases_sf"/>
</dbReference>
<name>I3TFQ0_THEC1</name>
<dbReference type="Proteomes" id="UP000005270">
    <property type="component" value="Chromosome"/>
</dbReference>
<dbReference type="PANTHER" id="PTHR42912:SF80">
    <property type="entry name" value="METHYLTRANSFERASE DOMAIN-CONTAINING PROTEIN"/>
    <property type="match status" value="1"/>
</dbReference>
<proteinExistence type="predicted"/>
<dbReference type="GO" id="GO:0008757">
    <property type="term" value="F:S-adenosylmethionine-dependent methyltransferase activity"/>
    <property type="evidence" value="ECO:0007669"/>
    <property type="project" value="InterPro"/>
</dbReference>
<keyword evidence="2" id="KW-0489">Methyltransferase</keyword>
<keyword evidence="3" id="KW-1185">Reference proteome</keyword>
<evidence type="ECO:0000259" key="1">
    <source>
        <dbReference type="Pfam" id="PF08241"/>
    </source>
</evidence>
<dbReference type="Gene3D" id="3.40.50.150">
    <property type="entry name" value="Vaccinia Virus protein VP39"/>
    <property type="match status" value="1"/>
</dbReference>
<dbReference type="HOGENOM" id="CLU_037990_14_1_2"/>
<organism evidence="2 3">
    <name type="scientific">Thermogladius calderae (strain DSM 22663 / VKM B-2946 / 1633)</name>
    <dbReference type="NCBI Taxonomy" id="1184251"/>
    <lineage>
        <taxon>Archaea</taxon>
        <taxon>Thermoproteota</taxon>
        <taxon>Thermoprotei</taxon>
        <taxon>Desulfurococcales</taxon>
        <taxon>Desulfurococcaceae</taxon>
        <taxon>Thermogladius</taxon>
    </lineage>
</organism>
<dbReference type="InParanoid" id="I3TFQ0"/>
<keyword evidence="2" id="KW-0808">Transferase</keyword>
<dbReference type="KEGG" id="thg:TCELL_1165"/>
<dbReference type="eggNOG" id="arCOG01773">
    <property type="taxonomic scope" value="Archaea"/>
</dbReference>